<dbReference type="PANTHER" id="PTHR43611:SF3">
    <property type="entry name" value="FLAVIN MONONUCLEOTIDE HYDROLASE 1, CHLOROPLATIC"/>
    <property type="match status" value="1"/>
</dbReference>
<keyword evidence="1" id="KW-0378">Hydrolase</keyword>
<dbReference type="InterPro" id="IPR023214">
    <property type="entry name" value="HAD_sf"/>
</dbReference>
<dbReference type="NCBIfam" id="TIGR01509">
    <property type="entry name" value="HAD-SF-IA-v3"/>
    <property type="match status" value="1"/>
</dbReference>
<dbReference type="Pfam" id="PF00702">
    <property type="entry name" value="Hydrolase"/>
    <property type="match status" value="1"/>
</dbReference>
<dbReference type="SUPFAM" id="SSF56784">
    <property type="entry name" value="HAD-like"/>
    <property type="match status" value="1"/>
</dbReference>
<evidence type="ECO:0000313" key="2">
    <source>
        <dbReference type="Proteomes" id="UP001556170"/>
    </source>
</evidence>
<dbReference type="CDD" id="cd02603">
    <property type="entry name" value="HAD_sEH-N_like"/>
    <property type="match status" value="1"/>
</dbReference>
<dbReference type="Proteomes" id="UP001556170">
    <property type="component" value="Unassembled WGS sequence"/>
</dbReference>
<protein>
    <submittedName>
        <fullName evidence="1">HAD family hydrolase</fullName>
    </submittedName>
</protein>
<name>A0ABV3QKX7_9GAMM</name>
<dbReference type="PANTHER" id="PTHR43611">
    <property type="entry name" value="ALPHA-D-GLUCOSE 1-PHOSPHATE PHOSPHATASE"/>
    <property type="match status" value="1"/>
</dbReference>
<sequence>MSAARFDAVVFDLGGVLVDWNPRYLYRQLFDDEAAMERFLAEVCTSHWNEQQDAGRPWCEAIAALSAEHPQHAALIAAYRGRWDEMLRGPIAGSVAILDELRARGVPLYALTNWSQETFPLARRIYRFMEAFRGIVVSGEERLIKPDPAIYRLLLSRHGLDAARTVYIDDAPRNVEAAARLGMHALHFRDPATLREALCRAGLLEAARG</sequence>
<dbReference type="PRINTS" id="PR00413">
    <property type="entry name" value="HADHALOGNASE"/>
</dbReference>
<accession>A0ABV3QKX7</accession>
<dbReference type="EMBL" id="JBFOHL010000002">
    <property type="protein sequence ID" value="MEW9623096.1"/>
    <property type="molecule type" value="Genomic_DNA"/>
</dbReference>
<reference evidence="1 2" key="1">
    <citation type="submission" date="2024-06" db="EMBL/GenBank/DDBJ databases">
        <authorList>
            <person name="Woo H."/>
        </authorList>
    </citation>
    <scope>NUCLEOTIDE SEQUENCE [LARGE SCALE GENOMIC DNA]</scope>
    <source>
        <strain evidence="1 2">S2-g</strain>
    </source>
</reference>
<dbReference type="SFLD" id="SFLDS00003">
    <property type="entry name" value="Haloacid_Dehalogenase"/>
    <property type="match status" value="1"/>
</dbReference>
<dbReference type="InterPro" id="IPR006439">
    <property type="entry name" value="HAD-SF_hydro_IA"/>
</dbReference>
<dbReference type="InterPro" id="IPR036412">
    <property type="entry name" value="HAD-like_sf"/>
</dbReference>
<dbReference type="GO" id="GO:0016787">
    <property type="term" value="F:hydrolase activity"/>
    <property type="evidence" value="ECO:0007669"/>
    <property type="project" value="UniProtKB-KW"/>
</dbReference>
<proteinExistence type="predicted"/>
<keyword evidence="2" id="KW-1185">Reference proteome</keyword>
<dbReference type="Gene3D" id="3.40.50.1000">
    <property type="entry name" value="HAD superfamily/HAD-like"/>
    <property type="match status" value="1"/>
</dbReference>
<dbReference type="RefSeq" id="WP_367843410.1">
    <property type="nucleotide sequence ID" value="NZ_JBFOHL010000002.1"/>
</dbReference>
<comment type="caution">
    <text evidence="1">The sequence shown here is derived from an EMBL/GenBank/DDBJ whole genome shotgun (WGS) entry which is preliminary data.</text>
</comment>
<dbReference type="SFLD" id="SFLDG01129">
    <property type="entry name" value="C1.5:_HAD__Beta-PGM__Phosphata"/>
    <property type="match status" value="1"/>
</dbReference>
<gene>
    <name evidence="1" type="ORF">ABQJ56_02465</name>
</gene>
<organism evidence="1 2">
    <name type="scientific">Rhodanobacter geophilus</name>
    <dbReference type="NCBI Taxonomy" id="3162488"/>
    <lineage>
        <taxon>Bacteria</taxon>
        <taxon>Pseudomonadati</taxon>
        <taxon>Pseudomonadota</taxon>
        <taxon>Gammaproteobacteria</taxon>
        <taxon>Lysobacterales</taxon>
        <taxon>Rhodanobacteraceae</taxon>
        <taxon>Rhodanobacter</taxon>
    </lineage>
</organism>
<evidence type="ECO:0000313" key="1">
    <source>
        <dbReference type="EMBL" id="MEW9623096.1"/>
    </source>
</evidence>